<dbReference type="Gene3D" id="1.10.8.1220">
    <property type="match status" value="1"/>
</dbReference>
<dbReference type="Gene3D" id="1.10.472.130">
    <property type="match status" value="1"/>
</dbReference>
<accession>A0A0L0DLM5</accession>
<dbReference type="Pfam" id="PF17852">
    <property type="entry name" value="Dynein_AAA_lid"/>
    <property type="match status" value="1"/>
</dbReference>
<dbReference type="FunFam" id="3.10.490.20:FF:000009">
    <property type="entry name" value="Dynein heavy chain 4"/>
    <property type="match status" value="1"/>
</dbReference>
<dbReference type="Pfam" id="PF18198">
    <property type="entry name" value="AAA_lid_11"/>
    <property type="match status" value="1"/>
</dbReference>
<keyword evidence="17" id="KW-1185">Reference proteome</keyword>
<evidence type="ECO:0000256" key="14">
    <source>
        <dbReference type="SAM" id="MobiDB-lite"/>
    </source>
</evidence>
<dbReference type="InterPro" id="IPR042222">
    <property type="entry name" value="Dynein_2_N"/>
</dbReference>
<dbReference type="Gene3D" id="3.40.50.300">
    <property type="entry name" value="P-loop containing nucleotide triphosphate hydrolases"/>
    <property type="match status" value="6"/>
</dbReference>
<dbReference type="OrthoDB" id="5593012at2759"/>
<comment type="subcellular location">
    <subcellularLocation>
        <location evidence="1">Cytoplasm</location>
        <location evidence="1">Cytoskeleton</location>
        <location evidence="1">Cilium axoneme</location>
    </subcellularLocation>
</comment>
<reference evidence="16 17" key="1">
    <citation type="submission" date="2010-05" db="EMBL/GenBank/DDBJ databases">
        <title>The Genome Sequence of Thecamonas trahens ATCC 50062.</title>
        <authorList>
            <consortium name="The Broad Institute Genome Sequencing Platform"/>
            <person name="Russ C."/>
            <person name="Cuomo C."/>
            <person name="Shea T."/>
            <person name="Young S.K."/>
            <person name="Zeng Q."/>
            <person name="Koehrsen M."/>
            <person name="Haas B."/>
            <person name="Borodovsky M."/>
            <person name="Guigo R."/>
            <person name="Alvarado L."/>
            <person name="Berlin A."/>
            <person name="Bochicchio J."/>
            <person name="Borenstein D."/>
            <person name="Chapman S."/>
            <person name="Chen Z."/>
            <person name="Freedman E."/>
            <person name="Gellesch M."/>
            <person name="Goldberg J."/>
            <person name="Griggs A."/>
            <person name="Gujja S."/>
            <person name="Heilman E."/>
            <person name="Heiman D."/>
            <person name="Hepburn T."/>
            <person name="Howarth C."/>
            <person name="Jen D."/>
            <person name="Larson L."/>
            <person name="Mehta T."/>
            <person name="Park D."/>
            <person name="Pearson M."/>
            <person name="Roberts A."/>
            <person name="Saif S."/>
            <person name="Shenoy N."/>
            <person name="Sisk P."/>
            <person name="Stolte C."/>
            <person name="Sykes S."/>
            <person name="Thomson T."/>
            <person name="Walk T."/>
            <person name="White J."/>
            <person name="Yandava C."/>
            <person name="Burger G."/>
            <person name="Gray M.W."/>
            <person name="Holland P.W.H."/>
            <person name="King N."/>
            <person name="Lang F.B.F."/>
            <person name="Roger A.J."/>
            <person name="Ruiz-Trillo I."/>
            <person name="Lander E."/>
            <person name="Nusbaum C."/>
        </authorList>
    </citation>
    <scope>NUCLEOTIDE SEQUENCE [LARGE SCALE GENOMIC DNA]</scope>
    <source>
        <strain evidence="16 17">ATCC 50062</strain>
    </source>
</reference>
<evidence type="ECO:0000256" key="6">
    <source>
        <dbReference type="ARBA" id="ARBA00022840"/>
    </source>
</evidence>
<dbReference type="SUPFAM" id="SSF52540">
    <property type="entry name" value="P-loop containing nucleoside triphosphate hydrolases"/>
    <property type="match status" value="4"/>
</dbReference>
<dbReference type="InterPro" id="IPR003593">
    <property type="entry name" value="AAA+_ATPase"/>
</dbReference>
<dbReference type="GO" id="GO:0005930">
    <property type="term" value="C:axoneme"/>
    <property type="evidence" value="ECO:0007669"/>
    <property type="project" value="UniProtKB-SubCell"/>
</dbReference>
<keyword evidence="10" id="KW-0505">Motor protein</keyword>
<feature type="compositionally biased region" description="Low complexity" evidence="14">
    <location>
        <begin position="3676"/>
        <end position="3694"/>
    </location>
</feature>
<proteinExistence type="inferred from homology"/>
<keyword evidence="4" id="KW-0493">Microtubule</keyword>
<evidence type="ECO:0000256" key="10">
    <source>
        <dbReference type="ARBA" id="ARBA00023175"/>
    </source>
</evidence>
<dbReference type="Pfam" id="PF18199">
    <property type="entry name" value="Dynein_C"/>
    <property type="match status" value="1"/>
</dbReference>
<dbReference type="Pfam" id="PF17857">
    <property type="entry name" value="AAA_lid_1"/>
    <property type="match status" value="1"/>
</dbReference>
<dbReference type="Gene3D" id="1.20.920.20">
    <property type="match status" value="1"/>
</dbReference>
<keyword evidence="7" id="KW-0243">Dynein</keyword>
<dbReference type="Pfam" id="PF12774">
    <property type="entry name" value="AAA_6"/>
    <property type="match status" value="1"/>
</dbReference>
<dbReference type="InterPro" id="IPR041589">
    <property type="entry name" value="DNAH3_AAA_lid_1"/>
</dbReference>
<keyword evidence="3" id="KW-0963">Cytoplasm</keyword>
<evidence type="ECO:0000256" key="11">
    <source>
        <dbReference type="ARBA" id="ARBA00023212"/>
    </source>
</evidence>
<evidence type="ECO:0000256" key="7">
    <source>
        <dbReference type="ARBA" id="ARBA00023017"/>
    </source>
</evidence>
<feature type="coiled-coil region" evidence="13">
    <location>
        <begin position="3193"/>
        <end position="3241"/>
    </location>
</feature>
<feature type="region of interest" description="Disordered" evidence="14">
    <location>
        <begin position="1366"/>
        <end position="1389"/>
    </location>
</feature>
<evidence type="ECO:0000256" key="2">
    <source>
        <dbReference type="ARBA" id="ARBA00008887"/>
    </source>
</evidence>
<dbReference type="Pfam" id="PF03028">
    <property type="entry name" value="Dynein_heavy"/>
    <property type="match status" value="1"/>
</dbReference>
<dbReference type="InterPro" id="IPR013602">
    <property type="entry name" value="Dynein_heavy_linker"/>
</dbReference>
<dbReference type="EMBL" id="GL349479">
    <property type="protein sequence ID" value="KNC53150.1"/>
    <property type="molecule type" value="Genomic_DNA"/>
</dbReference>
<feature type="compositionally biased region" description="Pro residues" evidence="14">
    <location>
        <begin position="518"/>
        <end position="527"/>
    </location>
</feature>
<dbReference type="FunFam" id="3.40.50.300:FF:000320">
    <property type="entry name" value="Dynein, axonemal, heavy chain 5"/>
    <property type="match status" value="1"/>
</dbReference>
<feature type="region of interest" description="Disordered" evidence="14">
    <location>
        <begin position="1"/>
        <end position="42"/>
    </location>
</feature>
<dbReference type="STRING" id="461836.A0A0L0DLM5"/>
<comment type="similarity">
    <text evidence="2">Belongs to the dynein heavy chain family.</text>
</comment>
<gene>
    <name evidence="16" type="ORF">AMSG_09227</name>
</gene>
<evidence type="ECO:0000256" key="4">
    <source>
        <dbReference type="ARBA" id="ARBA00022701"/>
    </source>
</evidence>
<feature type="region of interest" description="Disordered" evidence="14">
    <location>
        <begin position="2163"/>
        <end position="2184"/>
    </location>
</feature>
<evidence type="ECO:0000256" key="3">
    <source>
        <dbReference type="ARBA" id="ARBA00022490"/>
    </source>
</evidence>
<evidence type="ECO:0000256" key="8">
    <source>
        <dbReference type="ARBA" id="ARBA00023054"/>
    </source>
</evidence>
<dbReference type="PANTHER" id="PTHR45703">
    <property type="entry name" value="DYNEIN HEAVY CHAIN"/>
    <property type="match status" value="1"/>
</dbReference>
<dbReference type="Gene3D" id="1.10.8.720">
    <property type="entry name" value="Region D6 of dynein motor"/>
    <property type="match status" value="1"/>
</dbReference>
<dbReference type="Proteomes" id="UP000054408">
    <property type="component" value="Unassembled WGS sequence"/>
</dbReference>
<dbReference type="GO" id="GO:0030286">
    <property type="term" value="C:dynein complex"/>
    <property type="evidence" value="ECO:0007669"/>
    <property type="project" value="UniProtKB-KW"/>
</dbReference>
<dbReference type="InterPro" id="IPR041228">
    <property type="entry name" value="Dynein_C"/>
</dbReference>
<dbReference type="InterPro" id="IPR026983">
    <property type="entry name" value="DHC"/>
</dbReference>
<evidence type="ECO:0000256" key="5">
    <source>
        <dbReference type="ARBA" id="ARBA00022741"/>
    </source>
</evidence>
<dbReference type="InterPro" id="IPR042219">
    <property type="entry name" value="AAA_lid_11_sf"/>
</dbReference>
<dbReference type="FunFam" id="1.10.8.710:FF:000001">
    <property type="entry name" value="Dynein axonemal heavy chain 2"/>
    <property type="match status" value="1"/>
</dbReference>
<feature type="compositionally biased region" description="Basic and acidic residues" evidence="14">
    <location>
        <begin position="538"/>
        <end position="547"/>
    </location>
</feature>
<dbReference type="InterPro" id="IPR027417">
    <property type="entry name" value="P-loop_NTPase"/>
</dbReference>
<keyword evidence="8 13" id="KW-0175">Coiled coil</keyword>
<dbReference type="FunFam" id="3.40.50.300:FF:000063">
    <property type="entry name" value="dynein heavy chain 6, axonemal"/>
    <property type="match status" value="1"/>
</dbReference>
<dbReference type="InterPro" id="IPR035706">
    <property type="entry name" value="AAA_9"/>
</dbReference>
<dbReference type="Gene3D" id="1.20.140.100">
    <property type="entry name" value="Dynein heavy chain, N-terminal domain 2"/>
    <property type="match status" value="1"/>
</dbReference>
<keyword evidence="6" id="KW-0067">ATP-binding</keyword>
<dbReference type="RefSeq" id="XP_013754623.1">
    <property type="nucleotide sequence ID" value="XM_013899169.1"/>
</dbReference>
<keyword evidence="9" id="KW-0969">Cilium</keyword>
<dbReference type="FunFam" id="1.20.920.20:FF:000001">
    <property type="entry name" value="dynein heavy chain 2, axonemal"/>
    <property type="match status" value="1"/>
</dbReference>
<dbReference type="InterPro" id="IPR042228">
    <property type="entry name" value="Dynein_linker_3"/>
</dbReference>
<dbReference type="GeneID" id="25567730"/>
<evidence type="ECO:0000256" key="12">
    <source>
        <dbReference type="ARBA" id="ARBA00023273"/>
    </source>
</evidence>
<evidence type="ECO:0000256" key="13">
    <source>
        <dbReference type="SAM" id="Coils"/>
    </source>
</evidence>
<dbReference type="InterPro" id="IPR024743">
    <property type="entry name" value="Dynein_HC_stalk"/>
</dbReference>
<dbReference type="Pfam" id="PF12780">
    <property type="entry name" value="AAA_8"/>
    <property type="match status" value="2"/>
</dbReference>
<dbReference type="PANTHER" id="PTHR45703:SF1">
    <property type="entry name" value="DYNEINS HEAVY CHAIN"/>
    <property type="match status" value="1"/>
</dbReference>
<dbReference type="InterPro" id="IPR024317">
    <property type="entry name" value="Dynein_heavy_chain_D4_dom"/>
</dbReference>
<feature type="compositionally biased region" description="Basic and acidic residues" evidence="14">
    <location>
        <begin position="1"/>
        <end position="13"/>
    </location>
</feature>
<dbReference type="InterPro" id="IPR041658">
    <property type="entry name" value="AAA_lid_11"/>
</dbReference>
<dbReference type="InterPro" id="IPR004273">
    <property type="entry name" value="Dynein_heavy_D6_P-loop"/>
</dbReference>
<evidence type="ECO:0000313" key="16">
    <source>
        <dbReference type="EMBL" id="KNC53150.1"/>
    </source>
</evidence>
<dbReference type="Gene3D" id="6.10.140.1060">
    <property type="match status" value="1"/>
</dbReference>
<dbReference type="GO" id="GO:0007018">
    <property type="term" value="P:microtubule-based movement"/>
    <property type="evidence" value="ECO:0007669"/>
    <property type="project" value="InterPro"/>
</dbReference>
<dbReference type="GO" id="GO:0008569">
    <property type="term" value="F:minus-end-directed microtubule motor activity"/>
    <property type="evidence" value="ECO:0007669"/>
    <property type="project" value="InterPro"/>
</dbReference>
<keyword evidence="11" id="KW-0206">Cytoskeleton</keyword>
<feature type="domain" description="AAA+ ATPase" evidence="15">
    <location>
        <begin position="2271"/>
        <end position="2424"/>
    </location>
</feature>
<dbReference type="Gene3D" id="3.20.180.20">
    <property type="entry name" value="Dynein heavy chain, N-terminal domain 2"/>
    <property type="match status" value="1"/>
</dbReference>
<dbReference type="FunFam" id="1.20.140.100:FF:000001">
    <property type="entry name" value="dynein heavy chain 17, axonemal"/>
    <property type="match status" value="1"/>
</dbReference>
<feature type="region of interest" description="Disordered" evidence="14">
    <location>
        <begin position="72"/>
        <end position="109"/>
    </location>
</feature>
<dbReference type="Pfam" id="PF12775">
    <property type="entry name" value="AAA_7"/>
    <property type="match status" value="1"/>
</dbReference>
<feature type="compositionally biased region" description="Acidic residues" evidence="14">
    <location>
        <begin position="495"/>
        <end position="507"/>
    </location>
</feature>
<dbReference type="InterPro" id="IPR043157">
    <property type="entry name" value="Dynein_AAA1S"/>
</dbReference>
<evidence type="ECO:0000259" key="15">
    <source>
        <dbReference type="SMART" id="SM00382"/>
    </source>
</evidence>
<keyword evidence="5" id="KW-0547">Nucleotide-binding</keyword>
<dbReference type="Gene3D" id="1.10.8.710">
    <property type="match status" value="1"/>
</dbReference>
<dbReference type="SMART" id="SM00382">
    <property type="entry name" value="AAA"/>
    <property type="match status" value="3"/>
</dbReference>
<dbReference type="InterPro" id="IPR043160">
    <property type="entry name" value="Dynein_C_barrel"/>
</dbReference>
<evidence type="ECO:0000256" key="1">
    <source>
        <dbReference type="ARBA" id="ARBA00004430"/>
    </source>
</evidence>
<dbReference type="Gene3D" id="1.20.58.1120">
    <property type="match status" value="1"/>
</dbReference>
<dbReference type="Pfam" id="PF12781">
    <property type="entry name" value="AAA_9"/>
    <property type="match status" value="1"/>
</dbReference>
<dbReference type="Pfam" id="PF12777">
    <property type="entry name" value="MT"/>
    <property type="match status" value="1"/>
</dbReference>
<dbReference type="eggNOG" id="KOG3595">
    <property type="taxonomic scope" value="Eukaryota"/>
</dbReference>
<dbReference type="Gene3D" id="1.20.1270.280">
    <property type="match status" value="1"/>
</dbReference>
<evidence type="ECO:0000256" key="9">
    <source>
        <dbReference type="ARBA" id="ARBA00023069"/>
    </source>
</evidence>
<protein>
    <submittedName>
        <fullName evidence="16">Axonemal dynein heavy chain</fullName>
    </submittedName>
</protein>
<dbReference type="Gene3D" id="3.10.490.20">
    <property type="match status" value="1"/>
</dbReference>
<feature type="region of interest" description="Disordered" evidence="14">
    <location>
        <begin position="589"/>
        <end position="623"/>
    </location>
</feature>
<dbReference type="GO" id="GO:0005874">
    <property type="term" value="C:microtubule"/>
    <property type="evidence" value="ECO:0007669"/>
    <property type="project" value="UniProtKB-KW"/>
</dbReference>
<feature type="domain" description="AAA+ ATPase" evidence="15">
    <location>
        <begin position="1874"/>
        <end position="2022"/>
    </location>
</feature>
<dbReference type="GO" id="GO:0005524">
    <property type="term" value="F:ATP binding"/>
    <property type="evidence" value="ECO:0007669"/>
    <property type="project" value="UniProtKB-KW"/>
</dbReference>
<organism evidence="16 17">
    <name type="scientific">Thecamonas trahens ATCC 50062</name>
    <dbReference type="NCBI Taxonomy" id="461836"/>
    <lineage>
        <taxon>Eukaryota</taxon>
        <taxon>Apusozoa</taxon>
        <taxon>Apusomonadida</taxon>
        <taxon>Apusomonadidae</taxon>
        <taxon>Thecamonas</taxon>
    </lineage>
</organism>
<feature type="region of interest" description="Disordered" evidence="14">
    <location>
        <begin position="3674"/>
        <end position="3702"/>
    </location>
</feature>
<name>A0A0L0DLM5_THETB</name>
<evidence type="ECO:0000313" key="17">
    <source>
        <dbReference type="Proteomes" id="UP000054408"/>
    </source>
</evidence>
<feature type="compositionally biased region" description="Acidic residues" evidence="14">
    <location>
        <begin position="593"/>
        <end position="604"/>
    </location>
</feature>
<dbReference type="InterPro" id="IPR035699">
    <property type="entry name" value="AAA_6"/>
</dbReference>
<feature type="compositionally biased region" description="Basic and acidic residues" evidence="14">
    <location>
        <begin position="88"/>
        <end position="103"/>
    </location>
</feature>
<sequence>MELRAFRRLEENTQRISEAIDEAEPDGAPNSSSHGAGEPLVHHDGALVRRAKAQRRARRKPQTLAIKMPTILAHPPARPPLSSALKQKLADHDLDKHSPDRRAARSSGLRYHYPPALPELFDDRTFELYTPDEWLARGGPAGPPTAPHAFSPFLNAAGEYEWHPCDVVDYDPVSNTFTIEFKPSRVTKRVKRLNLLFADEPDANFRHRLLAARAARRSAEATMRYHLVANRLPDEILPPSADTIAAMLRRAAPAFPLSAMSTLEALLDDIVAHYISTMRRAIFGYTLKSSSELRDRLAPLGLPPLPDPPPPPLYGTVPCPPFDLPAAVNWASAQLFFHPRINYVLQTLFTFAQNMDSLCLVDLNLPRAALPLAIGDFEDFQARHADRVAIVLDDWAKKIVLLCTTVLEDEADKTFDFHVAALADLDPHAARFILLLRLIMREHLIVAVNTTAARYAAFFAAYDEPELSTLTSTFLTQIADSGYDGDAGNGLTGGDGDDEHDVDDGNAGDDQSAESRLPRPPGHPAPSRPSARARVRARARDRARSRPRSFHDYIHAISSHTPLFLVSLMATPNSASAAVAAVPLQTATQADGTESDGDTVDSDAESVSGTGSASPEPHNAADSSDVTFTIPQLLSPAPKHETPLEALIRFSPPLTELSARVATTFDTSLSLIDRVTAVEYSLLPRASLSLPHPPPPVFPVDRYDSVLLEATRSVASTFNSGLWGPRRLARLFAPYAYILALTPQSLAATLTSASPPPALADLKALIVKFRAAAANVASTTPDAVTFKLLRVDTTHLKSTIAARAAKLARAVLAFILHGARRNMVSLCAEFEAIHARIQAPAASPEEWAQMQVYCKACDTALTQHAAAIEDLKASMDTLYTFSYPVSATVQSSFVTTLMWPREVRLALVDREVLLHDERNTLLATVAAQAAALNATITSLAKDISALEDLDDISAAAANAATVTALHQAIAAARADRTLLNSRQALFELPVLDFPVLDALADSLEPHYALWPIAAQFAVDAESWLEGSFIKLDAAAITSRVESWSLAVNQLYHHKFGSSPGPAAVARALKLALDDFRSHLSLVNALHAYIAPSDRYWELINERLAGAETPLPPLAPTLNLTLKSLLDADYKTALPDILAVAELAGYERKLQRDLDRMQAALNKLTFDISEHASTRAPVLRNSEAIAELLEDQLIKTQTMRSSPFMHDALERSLTAWEAALNTTQEFLDVCMTVQRSWLYLEPIFGSKDIFAQMPAEGKAFAKVDSMFRAAMKRMANSPEVGNLRSRTFQLRDFHAANLILDDILSKLKKYLDAKCALFPRFFFLSSEELLEILSHTRDPDAVQPHLKKCFENIESLTAAPRPRPALVPASATELSPPPSPSSEGESVPLLPPVVPSTSVESWLSDLETAMRAAVKSQLALSLAASPSPRTERAAWLPHWPGQIVLAVANIIFTEAVESALAVLPTQRDALAPVIAAAAAKLTELIDLVRSAELSPSLAITLQALVTLDVHHRDVLAALDTADSPSFVWDTTLKSYYNYDASELTISILAASRSYGYEYLGNTSRLVITNLTSRCYATLMMALHFNLGGAPQGPAGTGKTETCKDLAKALAKQCVVFNCSEGLNYKAMGKFFKGLAWAGAWACFDEFNRIELSVLSVIASQILTIQHAILLKRSHFSFEGDYIALDPSCAIFTTMNPGYAGRTHLPDNLKALFRPVAMMTPDYAAIAEIILVSFGFADSHTLAAKVTATFRLASEQLSSQHHYDFGLRAVKAVLVAAGALHAAARTAGPPSASVEAAIALQALLDSNMPKFTSDDALLFRGIVSDLFPGLASATASSKAPGSALARALRATMAAAHLAPSSFIVSKALQLHETTALRHGIMLVGASGSGKSTVLNTLATTLTASGSHVSVAVANPKSVSSAHLYGKLDLETREWSDGILSQLVRAAVRGPADTSHWIVLDGPVDPVWIESLNTLLDDNKKLCLSSGEIVKLTSNVTMLFEVDSLAAASPATVSRCGMVYLDAADLGWQVLTDSYVATHLPPALASATHLVARIKALVHSLLSPALSYVAAASPDALAPLDACLQTQLAPAPNALVSSFLGLFDALLCEWRDESHSTIAERDRKTWIESVFVFALVWSLGAAFASASARTAFSDFVRSLTDPYRGGGGGGGSSGSAATGGQAQGGPALVRPFPNDGTVYDYAFSKGAVRWVSFLTAAQDELLSAAIGLVPHSLSPDEASEDQLSFRDIIVPTPTTIATSFVLATLIGSTSPAPLPRRPLVVGVTGTGKSLLVRSTLAHLSATAPEATASLAINFSAHTPASELLAIIAGRLTKARKAVYSPAPPASRLVVFIDDLNFPEPDEYASQPPLELLRQVIDSGGWYAATKAGHEFQTVLGTSFVGAMGPPGGGRHELSPRLLRHFTPVAVPEASTATMIAIFRALSDRYATRFPHAVRAQLNTLVSASVALFNAVVTTFLPTPTKPLYGFNLRDLSALFEGILVFADPRPLDDSQSELLGLWAHEASRVFGDRLVSAADSAAFSDLLATVTREHFKRPLGAVIDELTSQTDGALLYGPLNDAGSYARVAALDHATSTMDAFIADAALTYPNDMATCILHPDALAHVLRAYRVLSRPRGHLLAVGIGAAAQARPLVLLAASVAGYNVFQVQLFKNYAVSDWRERLRELFLSAGLGSTPVVFLLDDAQLVNDTFLEDVNNILNHGLVPNIFDASDMATIRTTLAKSLSGGLGGPPPTTSSVGAAVPGTPVGSAAGGGAGVLGAGNLGVVDESFTDEDALFASMATAVASGGGAGSGSGTVPPAAALTNRQALDMLTARLRASLHLVITLSPTTTSFSSRIRRFPALASCCTVDVYHPLQPSALRTTAEVMLADVGSLPRDDVEPIIRAMLAFHESATELAPSFATATRRQYHVSSVTFRELVGLFGKLYADRRASLTRARERYLTGLEKLAESAATIEVMEQRLQELRPQLQSASRQVDTLLRKLTKQASSLAEAKATVDGAVAEASAREAEAKVIYGECEDALATMYPQLQAANAALSRLKKKHVDEIRTMKNPPEAVKVVMEAVTVLLRVKVKTSYVNGIKVADTWRAAQKMLLKRGFIKSLLEYDADNIPEALMDRVRVILESEHFTLEAITRASVAATSIGLWVSAVEKYHRVVQLVKPRRNNLAAAQAQHASVLGQLNEKRAELDSLVAQQDALQAEYDGAAARKAQLANDVDQCEVQLSRAQRLMYGLNLEKQHWLDAAEAQASALSHVVGDTLLAAACVVYLGPLTSEFRATLQDAFASSLSVAVSPDYSLSNILSSPLEIRAWHSFGLPRDATSTQSALIVSLSRNWPFMIDPQGQAKAWITGLEREAGLVAVNAQSESLLLTLERAMLGGVPTLLYGVGSELDPALDPLLARAWTKIGARTVIQLGAEHVDVKSSFRLYITTSLHNPRLRPELAELLTVVNFAITPTGLADQVLSLAMSVEAPAMEAQNEQLLLDSVKLRQQLSALEDKVLDLLSTSQGNFLEDDVLIETLTDSKREHDLLSVKLKSAQGVRAELRQTRSAYVPLAELAALLFGVLTDLAAVDPMYQFSLDAFTSTTVATLRRTRTSDPRHRLTELASNLRLDVFRATCRSLYERHKLLLALVMAFRVSTAPVVSAASESKASNSVLQFPRASKVGQGLSPSSSVSSMASAGSGDEAGAGARGAFESAEVGMGAELEEDVDVAAAARMEADARLHFLATGMVGLSSEPTESASDLAAQVAELPFLTSEAVARAVQLSQLAPFATLLNHLHLNKQFWRAWMASGTPHSMSVPGPLGEAMSALDTLLLVRALKPEGVVPAVRHYVAEVLGPSFVEPPAFDLGTSFAASSPQHPILFLISPGLNPLDAITSFAHERGMGPALAVYSLGQGQGPMAQAAITAAQSKGTWVVLQNCHLNLEWMPTLAAMLEATPQDVAPGFRLWLTSKSVEAFPVSIALSSVTVTHEAPAGVRASLLASYGKVQDDMFNNPAVASAGREVVFRKLLYGINAFHAVVVERRKFGPLGFTIPYEFSEADLSICQRQLVAAMEEPGADGRIPFEALHYLAGEVNYGGRVTDAHDRRLLAALLRTYFSREALSSVVLPDEPGLAEYVAHIKALPATDAPAVFGLHANAQLTAARNATSELLAAVVVMQPRDEAMLGLSHEEVLAHIVTRARELVPSSLARSGLRDTLTVSYDDTLTTLLLQEMARFDELLVTITDSLVELDGALRGEFLFSARLEKLGEQLRNLAVPDEWLEVSYPTLAGLWGYLEDLAARVAVLRAWARDGPPAVFWLAGLSFPQALLTAVKQDFARSFGVPIDRVRFAFQVLAPDAEPDEPPPSGVYLSGLFLDGGRWDAGAGQLVEQVDGELYPPLPVLWLRPYDVDVEEPTSRATYAAPLYKTAARRGELDTTGHSTNYVVSVDLPIAAARDVEHWVKRGVAIVGQYAS</sequence>
<keyword evidence="12" id="KW-0966">Cell projection</keyword>
<feature type="region of interest" description="Disordered" evidence="14">
    <location>
        <begin position="486"/>
        <end position="547"/>
    </location>
</feature>
<dbReference type="Pfam" id="PF08393">
    <property type="entry name" value="DHC_N2"/>
    <property type="match status" value="1"/>
</dbReference>
<dbReference type="GO" id="GO:0051959">
    <property type="term" value="F:dynein light intermediate chain binding"/>
    <property type="evidence" value="ECO:0007669"/>
    <property type="project" value="InterPro"/>
</dbReference>
<feature type="domain" description="AAA+ ATPase" evidence="15">
    <location>
        <begin position="1583"/>
        <end position="1722"/>
    </location>
</feature>
<dbReference type="GO" id="GO:0045505">
    <property type="term" value="F:dynein intermediate chain binding"/>
    <property type="evidence" value="ECO:0007669"/>
    <property type="project" value="InterPro"/>
</dbReference>
<dbReference type="Gene3D" id="1.20.920.30">
    <property type="match status" value="1"/>
</dbReference>
<dbReference type="InterPro" id="IPR041466">
    <property type="entry name" value="Dynein_AAA5_ext"/>
</dbReference>